<keyword evidence="2" id="KW-1133">Transmembrane helix</keyword>
<dbReference type="AlphaFoldDB" id="A0A7S3ER30"/>
<name>A0A7S3ER30_9EUKA</name>
<feature type="region of interest" description="Disordered" evidence="1">
    <location>
        <begin position="26"/>
        <end position="120"/>
    </location>
</feature>
<dbReference type="EMBL" id="HBHX01005958">
    <property type="protein sequence ID" value="CAE0102574.1"/>
    <property type="molecule type" value="Transcribed_RNA"/>
</dbReference>
<keyword evidence="2" id="KW-0472">Membrane</keyword>
<feature type="transmembrane region" description="Helical" evidence="2">
    <location>
        <begin position="6"/>
        <end position="23"/>
    </location>
</feature>
<accession>A0A7S3ER30</accession>
<evidence type="ECO:0000313" key="3">
    <source>
        <dbReference type="EMBL" id="CAE0102574.1"/>
    </source>
</evidence>
<feature type="compositionally biased region" description="Basic and acidic residues" evidence="1">
    <location>
        <begin position="92"/>
        <end position="111"/>
    </location>
</feature>
<gene>
    <name evidence="3" type="ORF">HERI1096_LOCUS3231</name>
</gene>
<protein>
    <submittedName>
        <fullName evidence="3">Uncharacterized protein</fullName>
    </submittedName>
</protein>
<evidence type="ECO:0000256" key="1">
    <source>
        <dbReference type="SAM" id="MobiDB-lite"/>
    </source>
</evidence>
<evidence type="ECO:0000256" key="2">
    <source>
        <dbReference type="SAM" id="Phobius"/>
    </source>
</evidence>
<sequence>MPDDVVALMATATAAIAVLLYAAQRKRHPSSESGTMPDGYSISPDEHDVSPPISPHRSSMSSMMDSFALPEIDATPTTNAAFDEGDPLTPGLERRHSFIGGDRTRDAKPDSDEALEPVSPVRPVRHESFALAQVMV</sequence>
<organism evidence="3">
    <name type="scientific">Haptolina ericina</name>
    <dbReference type="NCBI Taxonomy" id="156174"/>
    <lineage>
        <taxon>Eukaryota</taxon>
        <taxon>Haptista</taxon>
        <taxon>Haptophyta</taxon>
        <taxon>Prymnesiophyceae</taxon>
        <taxon>Prymnesiales</taxon>
        <taxon>Prymnesiaceae</taxon>
        <taxon>Haptolina</taxon>
    </lineage>
</organism>
<keyword evidence="2" id="KW-0812">Transmembrane</keyword>
<reference evidence="3" key="1">
    <citation type="submission" date="2021-01" db="EMBL/GenBank/DDBJ databases">
        <authorList>
            <person name="Corre E."/>
            <person name="Pelletier E."/>
            <person name="Niang G."/>
            <person name="Scheremetjew M."/>
            <person name="Finn R."/>
            <person name="Kale V."/>
            <person name="Holt S."/>
            <person name="Cochrane G."/>
            <person name="Meng A."/>
            <person name="Brown T."/>
            <person name="Cohen L."/>
        </authorList>
    </citation>
    <scope>NUCLEOTIDE SEQUENCE</scope>
    <source>
        <strain evidence="3">CCMP281</strain>
    </source>
</reference>
<proteinExistence type="predicted"/>